<accession>A0A2P2QQZ5</accession>
<reference evidence="1" key="1">
    <citation type="submission" date="2018-02" db="EMBL/GenBank/DDBJ databases">
        <title>Rhizophora mucronata_Transcriptome.</title>
        <authorList>
            <person name="Meera S.P."/>
            <person name="Sreeshan A."/>
            <person name="Augustine A."/>
        </authorList>
    </citation>
    <scope>NUCLEOTIDE SEQUENCE</scope>
    <source>
        <tissue evidence="1">Leaf</tissue>
    </source>
</reference>
<organism evidence="1">
    <name type="scientific">Rhizophora mucronata</name>
    <name type="common">Asiatic mangrove</name>
    <dbReference type="NCBI Taxonomy" id="61149"/>
    <lineage>
        <taxon>Eukaryota</taxon>
        <taxon>Viridiplantae</taxon>
        <taxon>Streptophyta</taxon>
        <taxon>Embryophyta</taxon>
        <taxon>Tracheophyta</taxon>
        <taxon>Spermatophyta</taxon>
        <taxon>Magnoliopsida</taxon>
        <taxon>eudicotyledons</taxon>
        <taxon>Gunneridae</taxon>
        <taxon>Pentapetalae</taxon>
        <taxon>rosids</taxon>
        <taxon>fabids</taxon>
        <taxon>Malpighiales</taxon>
        <taxon>Rhizophoraceae</taxon>
        <taxon>Rhizophora</taxon>
    </lineage>
</organism>
<dbReference type="AlphaFoldDB" id="A0A2P2QQZ5"/>
<dbReference type="EMBL" id="GGEC01088982">
    <property type="protein sequence ID" value="MBX69466.1"/>
    <property type="molecule type" value="Transcribed_RNA"/>
</dbReference>
<protein>
    <submittedName>
        <fullName evidence="1">Uncharacterized protein</fullName>
    </submittedName>
</protein>
<name>A0A2P2QQZ5_RHIMU</name>
<proteinExistence type="predicted"/>
<sequence length="43" mass="5217">MTLNDSLLFLFFKSLRFYSSFKVIKIKEFHHPLIWGFCSHLPQ</sequence>
<evidence type="ECO:0000313" key="1">
    <source>
        <dbReference type="EMBL" id="MBX69466.1"/>
    </source>
</evidence>